<dbReference type="AlphaFoldDB" id="A0A6T8NQ85"/>
<protein>
    <submittedName>
        <fullName evidence="1">Uncharacterized protein</fullName>
    </submittedName>
</protein>
<accession>A0A6T8NQ85</accession>
<gene>
    <name evidence="1" type="ORF">HAND1043_LOCUS18595</name>
</gene>
<evidence type="ECO:0000313" key="1">
    <source>
        <dbReference type="EMBL" id="CAD8752089.1"/>
    </source>
</evidence>
<reference evidence="1" key="1">
    <citation type="submission" date="2021-01" db="EMBL/GenBank/DDBJ databases">
        <authorList>
            <person name="Corre E."/>
            <person name="Pelletier E."/>
            <person name="Niang G."/>
            <person name="Scheremetjew M."/>
            <person name="Finn R."/>
            <person name="Kale V."/>
            <person name="Holt S."/>
            <person name="Cochrane G."/>
            <person name="Meng A."/>
            <person name="Brown T."/>
            <person name="Cohen L."/>
        </authorList>
    </citation>
    <scope>NUCLEOTIDE SEQUENCE</scope>
    <source>
        <strain evidence="1">CCMP441</strain>
    </source>
</reference>
<organism evidence="1">
    <name type="scientific">Hemiselmis andersenii</name>
    <name type="common">Cryptophyte alga</name>
    <dbReference type="NCBI Taxonomy" id="464988"/>
    <lineage>
        <taxon>Eukaryota</taxon>
        <taxon>Cryptophyceae</taxon>
        <taxon>Cryptomonadales</taxon>
        <taxon>Hemiselmidaceae</taxon>
        <taxon>Hemiselmis</taxon>
    </lineage>
</organism>
<proteinExistence type="predicted"/>
<sequence>MDDDMWQSDHQHLPSSFGELRALTQHSVNEIRVAQAKLFDDHMFLESQQTGQDFDFLEAFEDTFQGEDSSEARFKPLAQWFEAKQQVVERLTEHLGLATDAMLTANEEASRHIASKGDS</sequence>
<dbReference type="EMBL" id="HBFK01030592">
    <property type="protein sequence ID" value="CAD8752089.1"/>
    <property type="molecule type" value="Transcribed_RNA"/>
</dbReference>
<name>A0A6T8NQ85_HEMAN</name>